<name>A0AB39XJH1_9BRAD</name>
<gene>
    <name evidence="3" type="ORF">AB8Z38_34895</name>
</gene>
<dbReference type="GO" id="GO:0006355">
    <property type="term" value="P:regulation of DNA-templated transcription"/>
    <property type="evidence" value="ECO:0007669"/>
    <property type="project" value="InterPro"/>
</dbReference>
<organism evidence="3">
    <name type="scientific">Bradyrhizobium sp. LLZ17</name>
    <dbReference type="NCBI Taxonomy" id="3239388"/>
    <lineage>
        <taxon>Bacteria</taxon>
        <taxon>Pseudomonadati</taxon>
        <taxon>Pseudomonadota</taxon>
        <taxon>Alphaproteobacteria</taxon>
        <taxon>Hyphomicrobiales</taxon>
        <taxon>Nitrobacteraceae</taxon>
        <taxon>Bradyrhizobium</taxon>
    </lineage>
</organism>
<dbReference type="RefSeq" id="WP_369722067.1">
    <property type="nucleotide sequence ID" value="NZ_CP165734.1"/>
</dbReference>
<evidence type="ECO:0000256" key="1">
    <source>
        <dbReference type="SAM" id="MobiDB-lite"/>
    </source>
</evidence>
<accession>A0AB39XJH1</accession>
<reference evidence="3" key="1">
    <citation type="submission" date="2024-08" db="EMBL/GenBank/DDBJ databases">
        <authorList>
            <person name="Chaddad Z."/>
            <person name="Lamrabet M."/>
            <person name="Bouhnik O."/>
            <person name="Alami S."/>
            <person name="Wipf D."/>
            <person name="Courty P.E."/>
            <person name="Missbah El Idrissi M."/>
        </authorList>
    </citation>
    <scope>NUCLEOTIDE SEQUENCE</scope>
    <source>
        <strain evidence="3">LLZ17</strain>
    </source>
</reference>
<dbReference type="EMBL" id="CP165734">
    <property type="protein sequence ID" value="XDV57644.1"/>
    <property type="molecule type" value="Genomic_DNA"/>
</dbReference>
<dbReference type="AlphaFoldDB" id="A0AB39XJH1"/>
<evidence type="ECO:0000259" key="2">
    <source>
        <dbReference type="Pfam" id="PF01402"/>
    </source>
</evidence>
<feature type="compositionally biased region" description="Basic residues" evidence="1">
    <location>
        <begin position="1"/>
        <end position="15"/>
    </location>
</feature>
<dbReference type="Pfam" id="PF01402">
    <property type="entry name" value="RHH_1"/>
    <property type="match status" value="1"/>
</dbReference>
<feature type="domain" description="Ribbon-helix-helix protein CopG" evidence="2">
    <location>
        <begin position="24"/>
        <end position="57"/>
    </location>
</feature>
<feature type="region of interest" description="Disordered" evidence="1">
    <location>
        <begin position="1"/>
        <end position="23"/>
    </location>
</feature>
<sequence length="67" mass="7527">MNKPIKVHPSKRRGRPATGKDPLVSARLPKNLITAIEALAENQKISRSDAVRRLIESGLQAWIEDQR</sequence>
<dbReference type="InterPro" id="IPR002145">
    <property type="entry name" value="CopG"/>
</dbReference>
<evidence type="ECO:0000313" key="3">
    <source>
        <dbReference type="EMBL" id="XDV57644.1"/>
    </source>
</evidence>
<protein>
    <submittedName>
        <fullName evidence="3">Ribbon-helix-helix protein, CopG family</fullName>
    </submittedName>
</protein>
<proteinExistence type="predicted"/>